<feature type="region of interest" description="Disordered" evidence="1">
    <location>
        <begin position="14"/>
        <end position="112"/>
    </location>
</feature>
<evidence type="ECO:0000256" key="1">
    <source>
        <dbReference type="SAM" id="MobiDB-lite"/>
    </source>
</evidence>
<name>A0A2S5GIC0_9BURK</name>
<keyword evidence="2" id="KW-0732">Signal</keyword>
<feature type="compositionally biased region" description="Pro residues" evidence="1">
    <location>
        <begin position="100"/>
        <end position="112"/>
    </location>
</feature>
<feature type="compositionally biased region" description="Polar residues" evidence="1">
    <location>
        <begin position="41"/>
        <end position="55"/>
    </location>
</feature>
<feature type="chain" id="PRO_5015609929" evidence="2">
    <location>
        <begin position="20"/>
        <end position="112"/>
    </location>
</feature>
<dbReference type="OrthoDB" id="8667405at2"/>
<organism evidence="3 4">
    <name type="scientific">Achromobacter spanius</name>
    <dbReference type="NCBI Taxonomy" id="217203"/>
    <lineage>
        <taxon>Bacteria</taxon>
        <taxon>Pseudomonadati</taxon>
        <taxon>Pseudomonadota</taxon>
        <taxon>Betaproteobacteria</taxon>
        <taxon>Burkholderiales</taxon>
        <taxon>Alcaligenaceae</taxon>
        <taxon>Achromobacter</taxon>
    </lineage>
</organism>
<sequence length="112" mass="11060">MKALILAASLALAAGPAPARDGVPSVPQPPASARTLPDTCLGTSCPKTVDPNRSGQPCLGTSCGGTGYPPPGSRTTPANPPWSGPAQPKLPPMPSRSGPPVGPLTPGPVLPR</sequence>
<evidence type="ECO:0000313" key="3">
    <source>
        <dbReference type="EMBL" id="PPA72800.1"/>
    </source>
</evidence>
<protein>
    <submittedName>
        <fullName evidence="3">Uncharacterized protein</fullName>
    </submittedName>
</protein>
<dbReference type="EMBL" id="PREU01000020">
    <property type="protein sequence ID" value="PPA72800.1"/>
    <property type="molecule type" value="Genomic_DNA"/>
</dbReference>
<dbReference type="AlphaFoldDB" id="A0A2S5GIC0"/>
<evidence type="ECO:0000313" key="4">
    <source>
        <dbReference type="Proteomes" id="UP000239990"/>
    </source>
</evidence>
<accession>A0A2S5GIC0</accession>
<proteinExistence type="predicted"/>
<evidence type="ECO:0000256" key="2">
    <source>
        <dbReference type="SAM" id="SignalP"/>
    </source>
</evidence>
<gene>
    <name evidence="3" type="ORF">C4E15_28830</name>
</gene>
<dbReference type="RefSeq" id="WP_104145777.1">
    <property type="nucleotide sequence ID" value="NZ_PREU01000020.1"/>
</dbReference>
<reference evidence="3 4" key="1">
    <citation type="submission" date="2018-02" db="EMBL/GenBank/DDBJ databases">
        <title>Draft Genome of Achromobacter spanius stain 6.</title>
        <authorList>
            <person name="Gunasekera T.S."/>
            <person name="Radwan O."/>
            <person name="Ruiz O.N."/>
        </authorList>
    </citation>
    <scope>NUCLEOTIDE SEQUENCE [LARGE SCALE GENOMIC DNA]</scope>
    <source>
        <strain evidence="3 4">6</strain>
    </source>
</reference>
<dbReference type="Proteomes" id="UP000239990">
    <property type="component" value="Unassembled WGS sequence"/>
</dbReference>
<feature type="signal peptide" evidence="2">
    <location>
        <begin position="1"/>
        <end position="19"/>
    </location>
</feature>
<feature type="compositionally biased region" description="Pro residues" evidence="1">
    <location>
        <begin position="68"/>
        <end position="94"/>
    </location>
</feature>
<comment type="caution">
    <text evidence="3">The sequence shown here is derived from an EMBL/GenBank/DDBJ whole genome shotgun (WGS) entry which is preliminary data.</text>
</comment>